<reference evidence="1 2" key="1">
    <citation type="journal article" date="2024" name="G3 (Bethesda)">
        <title>Genome assembly of Hibiscus sabdariffa L. provides insights into metabolisms of medicinal natural products.</title>
        <authorList>
            <person name="Kim T."/>
        </authorList>
    </citation>
    <scope>NUCLEOTIDE SEQUENCE [LARGE SCALE GENOMIC DNA]</scope>
    <source>
        <strain evidence="1">TK-2024</strain>
        <tissue evidence="1">Old leaves</tissue>
    </source>
</reference>
<keyword evidence="2" id="KW-1185">Reference proteome</keyword>
<accession>A0ABR2AAE9</accession>
<sequence length="212" mass="23274">MEGVLVVHPMWKDHCPEIDFSQRDVGPNASLHVRCALNLDNLEIGVGRTIFEKSQFNSQDVPACNKGTSIGNRDIELVHACKEGVSSENFEHLSFDPLNGNNHSSSHEFSKDCLNHGDTVEVLEPLKFDGEGGYEDSMAGEVSSFNKDPDVCEEGSLHPRSLEDVRDMGLGTDVRDLYVEMVPSVENGSSCAARVDSLNNPKPLLKVCVIFI</sequence>
<name>A0ABR2AAE9_9ROSI</name>
<dbReference type="EMBL" id="JBBPBN010000291">
    <property type="protein sequence ID" value="KAK8490050.1"/>
    <property type="molecule type" value="Genomic_DNA"/>
</dbReference>
<comment type="caution">
    <text evidence="1">The sequence shown here is derived from an EMBL/GenBank/DDBJ whole genome shotgun (WGS) entry which is preliminary data.</text>
</comment>
<gene>
    <name evidence="1" type="ORF">V6N11_081521</name>
</gene>
<proteinExistence type="predicted"/>
<evidence type="ECO:0000313" key="1">
    <source>
        <dbReference type="EMBL" id="KAK8490050.1"/>
    </source>
</evidence>
<dbReference type="Proteomes" id="UP001396334">
    <property type="component" value="Unassembled WGS sequence"/>
</dbReference>
<organism evidence="1 2">
    <name type="scientific">Hibiscus sabdariffa</name>
    <name type="common">roselle</name>
    <dbReference type="NCBI Taxonomy" id="183260"/>
    <lineage>
        <taxon>Eukaryota</taxon>
        <taxon>Viridiplantae</taxon>
        <taxon>Streptophyta</taxon>
        <taxon>Embryophyta</taxon>
        <taxon>Tracheophyta</taxon>
        <taxon>Spermatophyta</taxon>
        <taxon>Magnoliopsida</taxon>
        <taxon>eudicotyledons</taxon>
        <taxon>Gunneridae</taxon>
        <taxon>Pentapetalae</taxon>
        <taxon>rosids</taxon>
        <taxon>malvids</taxon>
        <taxon>Malvales</taxon>
        <taxon>Malvaceae</taxon>
        <taxon>Malvoideae</taxon>
        <taxon>Hibiscus</taxon>
    </lineage>
</organism>
<protein>
    <submittedName>
        <fullName evidence="1">Uncharacterized protein</fullName>
    </submittedName>
</protein>
<evidence type="ECO:0000313" key="2">
    <source>
        <dbReference type="Proteomes" id="UP001396334"/>
    </source>
</evidence>